<organism evidence="1 2">
    <name type="scientific">Amycolatopsis plumensis</name>
    <dbReference type="NCBI Taxonomy" id="236508"/>
    <lineage>
        <taxon>Bacteria</taxon>
        <taxon>Bacillati</taxon>
        <taxon>Actinomycetota</taxon>
        <taxon>Actinomycetes</taxon>
        <taxon>Pseudonocardiales</taxon>
        <taxon>Pseudonocardiaceae</taxon>
        <taxon>Amycolatopsis</taxon>
    </lineage>
</organism>
<protein>
    <submittedName>
        <fullName evidence="1">Uncharacterized protein</fullName>
    </submittedName>
</protein>
<sequence length="54" mass="5292">MIAILVPDVRLSAEWGKASLLVAGGRVRTAGTRRAAVGAGDAAGFGRAGEVAAA</sequence>
<dbReference type="Proteomes" id="UP001589535">
    <property type="component" value="Unassembled WGS sequence"/>
</dbReference>
<reference evidence="1 2" key="1">
    <citation type="submission" date="2024-09" db="EMBL/GenBank/DDBJ databases">
        <authorList>
            <person name="Sun Q."/>
            <person name="Mori K."/>
        </authorList>
    </citation>
    <scope>NUCLEOTIDE SEQUENCE [LARGE SCALE GENOMIC DNA]</scope>
    <source>
        <strain evidence="1 2">JCM 13852</strain>
    </source>
</reference>
<name>A0ABV5U905_9PSEU</name>
<evidence type="ECO:0000313" key="1">
    <source>
        <dbReference type="EMBL" id="MFB9686911.1"/>
    </source>
</evidence>
<accession>A0ABV5U905</accession>
<comment type="caution">
    <text evidence="1">The sequence shown here is derived from an EMBL/GenBank/DDBJ whole genome shotgun (WGS) entry which is preliminary data.</text>
</comment>
<keyword evidence="2" id="KW-1185">Reference proteome</keyword>
<gene>
    <name evidence="1" type="ORF">ACFFTO_22245</name>
</gene>
<proteinExistence type="predicted"/>
<dbReference type="EMBL" id="JBHMBK010000016">
    <property type="protein sequence ID" value="MFB9686911.1"/>
    <property type="molecule type" value="Genomic_DNA"/>
</dbReference>
<evidence type="ECO:0000313" key="2">
    <source>
        <dbReference type="Proteomes" id="UP001589535"/>
    </source>
</evidence>
<dbReference type="RefSeq" id="WP_378196835.1">
    <property type="nucleotide sequence ID" value="NZ_JBHMBK010000016.1"/>
</dbReference>